<evidence type="ECO:0000313" key="2">
    <source>
        <dbReference type="Proteomes" id="UP000230423"/>
    </source>
</evidence>
<protein>
    <recommendedName>
        <fullName evidence="3">SCP domain-containing protein</fullName>
    </recommendedName>
</protein>
<reference evidence="1 2" key="1">
    <citation type="submission" date="2015-09" db="EMBL/GenBank/DDBJ databases">
        <title>Draft genome of the parasitic nematode Teladorsagia circumcincta isolate WARC Sus (inbred).</title>
        <authorList>
            <person name="Mitreva M."/>
        </authorList>
    </citation>
    <scope>NUCLEOTIDE SEQUENCE [LARGE SCALE GENOMIC DNA]</scope>
    <source>
        <strain evidence="1 2">S</strain>
    </source>
</reference>
<dbReference type="SUPFAM" id="SSF55797">
    <property type="entry name" value="PR-1-like"/>
    <property type="match status" value="1"/>
</dbReference>
<dbReference type="AlphaFoldDB" id="A0A2G9UT28"/>
<dbReference type="InterPro" id="IPR035940">
    <property type="entry name" value="CAP_sf"/>
</dbReference>
<name>A0A2G9UT28_TELCI</name>
<organism evidence="1 2">
    <name type="scientific">Teladorsagia circumcincta</name>
    <name type="common">Brown stomach worm</name>
    <name type="synonym">Ostertagia circumcincta</name>
    <dbReference type="NCBI Taxonomy" id="45464"/>
    <lineage>
        <taxon>Eukaryota</taxon>
        <taxon>Metazoa</taxon>
        <taxon>Ecdysozoa</taxon>
        <taxon>Nematoda</taxon>
        <taxon>Chromadorea</taxon>
        <taxon>Rhabditida</taxon>
        <taxon>Rhabditina</taxon>
        <taxon>Rhabditomorpha</taxon>
        <taxon>Strongyloidea</taxon>
        <taxon>Trichostrongylidae</taxon>
        <taxon>Teladorsagia</taxon>
    </lineage>
</organism>
<keyword evidence="2" id="KW-1185">Reference proteome</keyword>
<accession>A0A2G9UT28</accession>
<dbReference type="Gene3D" id="3.40.33.10">
    <property type="entry name" value="CAP"/>
    <property type="match status" value="1"/>
</dbReference>
<gene>
    <name evidence="1" type="ORF">TELCIR_04639</name>
</gene>
<evidence type="ECO:0008006" key="3">
    <source>
        <dbReference type="Google" id="ProtNLM"/>
    </source>
</evidence>
<dbReference type="EMBL" id="KZ345466">
    <property type="protein sequence ID" value="PIO73389.1"/>
    <property type="molecule type" value="Genomic_DNA"/>
</dbReference>
<sequence>MTGKNCDPGMNIYSMKYSMDLENEAQKYASSCPTSGSSADSRTTGENFALIPSSSAATYYDAVFQAIQKFWRVIRLSPNGVNQEMVFVDALENSTFTRFTQVSSLIKE</sequence>
<evidence type="ECO:0000313" key="1">
    <source>
        <dbReference type="EMBL" id="PIO73389.1"/>
    </source>
</evidence>
<dbReference type="OrthoDB" id="5874910at2759"/>
<dbReference type="Proteomes" id="UP000230423">
    <property type="component" value="Unassembled WGS sequence"/>
</dbReference>
<proteinExistence type="predicted"/>